<comment type="caution">
    <text evidence="1">The sequence shown here is derived from an EMBL/GenBank/DDBJ whole genome shotgun (WGS) entry which is preliminary data.</text>
</comment>
<dbReference type="PIRSF" id="PIRSF018008">
    <property type="entry name" value="UCP018008"/>
    <property type="match status" value="1"/>
</dbReference>
<reference evidence="1 2" key="1">
    <citation type="submission" date="2019-07" db="EMBL/GenBank/DDBJ databases">
        <title>Deinococcus detaillus sp. nov., isolated from humus soil in Antarctica.</title>
        <authorList>
            <person name="Zhang K."/>
        </authorList>
    </citation>
    <scope>NUCLEOTIDE SEQUENCE [LARGE SCALE GENOMIC DNA]</scope>
    <source>
        <strain evidence="1 2">H1</strain>
    </source>
</reference>
<evidence type="ECO:0000313" key="1">
    <source>
        <dbReference type="EMBL" id="TSA86763.1"/>
    </source>
</evidence>
<dbReference type="Proteomes" id="UP000316092">
    <property type="component" value="Unassembled WGS sequence"/>
</dbReference>
<protein>
    <submittedName>
        <fullName evidence="1">DUF429 domain-containing protein</fullName>
    </submittedName>
</protein>
<proteinExistence type="predicted"/>
<name>A0A553V2R0_9DEIO</name>
<dbReference type="OrthoDB" id="9813491at2"/>
<dbReference type="InterPro" id="IPR008306">
    <property type="entry name" value="UCP018008"/>
</dbReference>
<keyword evidence="2" id="KW-1185">Reference proteome</keyword>
<dbReference type="RefSeq" id="WP_143719996.1">
    <property type="nucleotide sequence ID" value="NZ_VKDB01000004.1"/>
</dbReference>
<evidence type="ECO:0000313" key="2">
    <source>
        <dbReference type="Proteomes" id="UP000316092"/>
    </source>
</evidence>
<sequence length="253" mass="27124">MKFIGLDLAWSARNPSGAAVLEGSENGAALTASGVLGDDAEVLAFLDAHASGPCLIAVDAPLSVPNLTGQRLAEAQLAAVFGKYQAGAHPANRTLLGRYNGGVLRGEWLRDALAERGIRDEPADVADPQARVCLEVYPHAAMVALFRLERTLKYKRKKQGREVMLDAWDEYHRHLSALTGAKPPLTGLDTLLAVSPGGLKGAALKNHEDEADAVMCAYIALYAHRFPGRCEVFGSVAEGYILTPTLPERWKLA</sequence>
<dbReference type="AlphaFoldDB" id="A0A553V2R0"/>
<gene>
    <name evidence="1" type="ORF">FNU79_06120</name>
</gene>
<organism evidence="1 2">
    <name type="scientific">Deinococcus detaillensis</name>
    <dbReference type="NCBI Taxonomy" id="2592048"/>
    <lineage>
        <taxon>Bacteria</taxon>
        <taxon>Thermotogati</taxon>
        <taxon>Deinococcota</taxon>
        <taxon>Deinococci</taxon>
        <taxon>Deinococcales</taxon>
        <taxon>Deinococcaceae</taxon>
        <taxon>Deinococcus</taxon>
    </lineage>
</organism>
<dbReference type="Pfam" id="PF04250">
    <property type="entry name" value="DUF429"/>
    <property type="match status" value="1"/>
</dbReference>
<accession>A0A553V2R0</accession>
<dbReference type="EMBL" id="VKDB01000004">
    <property type="protein sequence ID" value="TSA86763.1"/>
    <property type="molecule type" value="Genomic_DNA"/>
</dbReference>
<dbReference type="InterPro" id="IPR007362">
    <property type="entry name" value="DUF429"/>
</dbReference>